<evidence type="ECO:0000256" key="5">
    <source>
        <dbReference type="ARBA" id="ARBA00023136"/>
    </source>
</evidence>
<comment type="subcellular location">
    <subcellularLocation>
        <location evidence="1">Membrane</location>
        <topology evidence="1">Multi-pass membrane protein</topology>
    </subcellularLocation>
</comment>
<evidence type="ECO:0000256" key="6">
    <source>
        <dbReference type="SAM" id="MobiDB-lite"/>
    </source>
</evidence>
<dbReference type="InterPro" id="IPR001182">
    <property type="entry name" value="FtsW/RodA"/>
</dbReference>
<keyword evidence="9" id="KW-1185">Reference proteome</keyword>
<comment type="caution">
    <text evidence="8">The sequence shown here is derived from an EMBL/GenBank/DDBJ whole genome shotgun (WGS) entry which is preliminary data.</text>
</comment>
<dbReference type="PANTHER" id="PTHR30474:SF3">
    <property type="entry name" value="PEPTIDOGLYCAN GLYCOSYLTRANSFERASE RODA"/>
    <property type="match status" value="1"/>
</dbReference>
<feature type="region of interest" description="Disordered" evidence="6">
    <location>
        <begin position="455"/>
        <end position="499"/>
    </location>
</feature>
<feature type="transmembrane region" description="Helical" evidence="7">
    <location>
        <begin position="397"/>
        <end position="418"/>
    </location>
</feature>
<evidence type="ECO:0000256" key="4">
    <source>
        <dbReference type="ARBA" id="ARBA00022989"/>
    </source>
</evidence>
<dbReference type="Proteomes" id="UP000606193">
    <property type="component" value="Unassembled WGS sequence"/>
</dbReference>
<sequence length="499" mass="55816">MDKQDAAEKLQQLLGNVNAVGVAHSVVVELSKYIIIFLFAVYTWHCFTVFIGRDKERKERVYRHQIKLMFTIHFICSLVLFLNSLNVQIVLLYVLQVVLFLFVSKSYPFVYEGMSRIVLNNMLILLMTGLIMIERLDIASAVRQMIFAAAICVLGLFIPYIIEKFSYFDIFGWFYAIAGLLLLALVFVIGEEHYGAKNWISIGGFALQPSEFVKIIYVFFSAAFLTKAKNFKDIVVVTVVAAAHVLILVLERDLGAALIYFITYLVILYVSTERLIYLLSGLLCGSGAAVAAYHLFTHVQNRVIAWRDPWSTIDAQGYQVARSLFALGTGGWFGMGLGEGMPGTIPVASSDFIFSAIGEELGVFFAICVILVEISCFVMFVNIALKMTRRFYKLTALGLAVEFIFQVFLTVGGAIKFIPSTGVTLPLVSYGGSSVISTVVLFSIIQGMYVLNREEAGDSEGKRRRGKRPEEEEDAEEFPQPKNVRQGAQRRRKRPAGAR</sequence>
<accession>A0ABR7N0E0</accession>
<protein>
    <submittedName>
        <fullName evidence="8">FtsW/RodA/SpoVE family cell cycle protein</fullName>
    </submittedName>
</protein>
<evidence type="ECO:0000256" key="2">
    <source>
        <dbReference type="ARBA" id="ARBA00022692"/>
    </source>
</evidence>
<feature type="transmembrane region" description="Helical" evidence="7">
    <location>
        <begin position="145"/>
        <end position="162"/>
    </location>
</feature>
<proteinExistence type="predicted"/>
<feature type="transmembrane region" description="Helical" evidence="7">
    <location>
        <begin position="114"/>
        <end position="133"/>
    </location>
</feature>
<dbReference type="PANTHER" id="PTHR30474">
    <property type="entry name" value="CELL CYCLE PROTEIN"/>
    <property type="match status" value="1"/>
</dbReference>
<dbReference type="EMBL" id="JACRSX010000002">
    <property type="protein sequence ID" value="MBC8561547.1"/>
    <property type="molecule type" value="Genomic_DNA"/>
</dbReference>
<keyword evidence="4 7" id="KW-1133">Transmembrane helix</keyword>
<evidence type="ECO:0000256" key="3">
    <source>
        <dbReference type="ARBA" id="ARBA00022960"/>
    </source>
</evidence>
<feature type="transmembrane region" description="Helical" evidence="7">
    <location>
        <begin position="168"/>
        <end position="190"/>
    </location>
</feature>
<feature type="transmembrane region" description="Helical" evidence="7">
    <location>
        <begin position="317"/>
        <end position="335"/>
    </location>
</feature>
<keyword evidence="2 7" id="KW-0812">Transmembrane</keyword>
<evidence type="ECO:0000313" key="9">
    <source>
        <dbReference type="Proteomes" id="UP000606193"/>
    </source>
</evidence>
<evidence type="ECO:0000256" key="1">
    <source>
        <dbReference type="ARBA" id="ARBA00004141"/>
    </source>
</evidence>
<feature type="transmembrane region" description="Helical" evidence="7">
    <location>
        <begin position="276"/>
        <end position="296"/>
    </location>
</feature>
<feature type="transmembrane region" description="Helical" evidence="7">
    <location>
        <begin position="231"/>
        <end position="249"/>
    </location>
</feature>
<evidence type="ECO:0000256" key="7">
    <source>
        <dbReference type="SAM" id="Phobius"/>
    </source>
</evidence>
<organism evidence="8 9">
    <name type="scientific">Jutongia huaianensis</name>
    <dbReference type="NCBI Taxonomy" id="2763668"/>
    <lineage>
        <taxon>Bacteria</taxon>
        <taxon>Bacillati</taxon>
        <taxon>Bacillota</taxon>
        <taxon>Clostridia</taxon>
        <taxon>Lachnospirales</taxon>
        <taxon>Lachnospiraceae</taxon>
        <taxon>Jutongia</taxon>
    </lineage>
</organism>
<dbReference type="RefSeq" id="WP_022464594.1">
    <property type="nucleotide sequence ID" value="NZ_JACRSX010000002.1"/>
</dbReference>
<feature type="transmembrane region" description="Helical" evidence="7">
    <location>
        <begin position="33"/>
        <end position="51"/>
    </location>
</feature>
<reference evidence="8 9" key="1">
    <citation type="submission" date="2020-08" db="EMBL/GenBank/DDBJ databases">
        <title>Genome public.</title>
        <authorList>
            <person name="Liu C."/>
            <person name="Sun Q."/>
        </authorList>
    </citation>
    <scope>NUCLEOTIDE SEQUENCE [LARGE SCALE GENOMIC DNA]</scope>
    <source>
        <strain evidence="8 9">NSJ-37</strain>
    </source>
</reference>
<feature type="transmembrane region" description="Helical" evidence="7">
    <location>
        <begin position="254"/>
        <end position="270"/>
    </location>
</feature>
<feature type="compositionally biased region" description="Basic residues" evidence="6">
    <location>
        <begin position="488"/>
        <end position="499"/>
    </location>
</feature>
<feature type="transmembrane region" description="Helical" evidence="7">
    <location>
        <begin position="72"/>
        <end position="102"/>
    </location>
</feature>
<feature type="transmembrane region" description="Helical" evidence="7">
    <location>
        <begin position="361"/>
        <end position="385"/>
    </location>
</feature>
<name>A0ABR7N0E0_9FIRM</name>
<gene>
    <name evidence="8" type="ORF">H8704_02700</name>
</gene>
<keyword evidence="3" id="KW-0133">Cell shape</keyword>
<feature type="transmembrane region" description="Helical" evidence="7">
    <location>
        <begin position="202"/>
        <end position="225"/>
    </location>
</feature>
<feature type="transmembrane region" description="Helical" evidence="7">
    <location>
        <begin position="430"/>
        <end position="451"/>
    </location>
</feature>
<keyword evidence="5 7" id="KW-0472">Membrane</keyword>
<evidence type="ECO:0000313" key="8">
    <source>
        <dbReference type="EMBL" id="MBC8561547.1"/>
    </source>
</evidence>
<dbReference type="Pfam" id="PF01098">
    <property type="entry name" value="FTSW_RODA_SPOVE"/>
    <property type="match status" value="1"/>
</dbReference>